<dbReference type="AlphaFoldDB" id="A0A318HJK1"/>
<sequence length="68" mass="7973">MIVGRNPRSPVIGDTVLLRADNRRGVGTIVDTDAIRYRIYWRTRRGQLSWHSRGELAIPRLDFGRRWP</sequence>
<organism evidence="1 2">
    <name type="scientific">Mycolicibacterium moriokaense</name>
    <dbReference type="NCBI Taxonomy" id="39691"/>
    <lineage>
        <taxon>Bacteria</taxon>
        <taxon>Bacillati</taxon>
        <taxon>Actinomycetota</taxon>
        <taxon>Actinomycetes</taxon>
        <taxon>Mycobacteriales</taxon>
        <taxon>Mycobacteriaceae</taxon>
        <taxon>Mycolicibacterium</taxon>
    </lineage>
</organism>
<evidence type="ECO:0000313" key="1">
    <source>
        <dbReference type="EMBL" id="PXX08354.1"/>
    </source>
</evidence>
<keyword evidence="2" id="KW-1185">Reference proteome</keyword>
<accession>A0A318HJK1</accession>
<evidence type="ECO:0000313" key="2">
    <source>
        <dbReference type="Proteomes" id="UP000247781"/>
    </source>
</evidence>
<reference evidence="2" key="1">
    <citation type="submission" date="2018-05" db="EMBL/GenBank/DDBJ databases">
        <authorList>
            <person name="Deangelis K."/>
            <person name="Huntemann M."/>
            <person name="Clum A."/>
            <person name="Pillay M."/>
            <person name="Palaniappan K."/>
            <person name="Varghese N."/>
            <person name="Mikhailova N."/>
            <person name="Stamatis D."/>
            <person name="Reddy T."/>
            <person name="Daum C."/>
            <person name="Shapiro N."/>
            <person name="Ivanova N."/>
            <person name="Kyrpides N."/>
            <person name="Woyke T."/>
        </authorList>
    </citation>
    <scope>NUCLEOTIDE SEQUENCE [LARGE SCALE GENOMIC DNA]</scope>
    <source>
        <strain evidence="2">GAS496</strain>
    </source>
</reference>
<reference evidence="1 2" key="2">
    <citation type="submission" date="2018-06" db="EMBL/GenBank/DDBJ databases">
        <title>Sequencing of bacterial isolates from soil warming experiment in Harvard Forest, Massachusetts, USA.</title>
        <authorList>
            <person name="Deangelis K.PhD."/>
        </authorList>
    </citation>
    <scope>NUCLEOTIDE SEQUENCE [LARGE SCALE GENOMIC DNA]</scope>
    <source>
        <strain evidence="1 2">GAS496</strain>
    </source>
</reference>
<dbReference type="EMBL" id="QJJU01000008">
    <property type="protein sequence ID" value="PXX08354.1"/>
    <property type="molecule type" value="Genomic_DNA"/>
</dbReference>
<proteinExistence type="predicted"/>
<dbReference type="Proteomes" id="UP000247781">
    <property type="component" value="Unassembled WGS sequence"/>
</dbReference>
<protein>
    <recommendedName>
        <fullName evidence="3">DUF1918 domain-containing protein</fullName>
    </recommendedName>
</protein>
<name>A0A318HJK1_9MYCO</name>
<gene>
    <name evidence="1" type="ORF">C8E89_10818</name>
</gene>
<comment type="caution">
    <text evidence="1">The sequence shown here is derived from an EMBL/GenBank/DDBJ whole genome shotgun (WGS) entry which is preliminary data.</text>
</comment>
<evidence type="ECO:0008006" key="3">
    <source>
        <dbReference type="Google" id="ProtNLM"/>
    </source>
</evidence>